<evidence type="ECO:0000313" key="5">
    <source>
        <dbReference type="EMBL" id="OQO02311.1"/>
    </source>
</evidence>
<keyword evidence="1" id="KW-0819">tRNA processing</keyword>
<evidence type="ECO:0008006" key="7">
    <source>
        <dbReference type="Google" id="ProtNLM"/>
    </source>
</evidence>
<evidence type="ECO:0000256" key="4">
    <source>
        <dbReference type="ARBA" id="ARBA00038402"/>
    </source>
</evidence>
<dbReference type="OrthoDB" id="128536at2759"/>
<dbReference type="GO" id="GO:0046872">
    <property type="term" value="F:metal ion binding"/>
    <property type="evidence" value="ECO:0007669"/>
    <property type="project" value="UniProtKB-KW"/>
</dbReference>
<evidence type="ECO:0000256" key="2">
    <source>
        <dbReference type="ARBA" id="ARBA00022723"/>
    </source>
</evidence>
<keyword evidence="3" id="KW-0862">Zinc</keyword>
<dbReference type="Pfam" id="PF04032">
    <property type="entry name" value="Rpr2"/>
    <property type="match status" value="1"/>
</dbReference>
<dbReference type="GO" id="GO:0008033">
    <property type="term" value="P:tRNA processing"/>
    <property type="evidence" value="ECO:0007669"/>
    <property type="project" value="UniProtKB-KW"/>
</dbReference>
<accession>A0A1V8STG8</accession>
<dbReference type="EMBL" id="NAJO01000028">
    <property type="protein sequence ID" value="OQO02311.1"/>
    <property type="molecule type" value="Genomic_DNA"/>
</dbReference>
<dbReference type="GO" id="GO:0005655">
    <property type="term" value="C:nucleolar ribonuclease P complex"/>
    <property type="evidence" value="ECO:0007669"/>
    <property type="project" value="TreeGrafter"/>
</dbReference>
<dbReference type="Gene3D" id="6.20.50.20">
    <property type="match status" value="1"/>
</dbReference>
<keyword evidence="6" id="KW-1185">Reference proteome</keyword>
<dbReference type="InterPro" id="IPR007175">
    <property type="entry name" value="Rpr2/Snm1/Rpp21"/>
</dbReference>
<dbReference type="AlphaFoldDB" id="A0A1V8STG8"/>
<dbReference type="PANTHER" id="PTHR14742">
    <property type="entry name" value="RIBONUCLEASE P SUBUNIT P21"/>
    <property type="match status" value="1"/>
</dbReference>
<reference evidence="6" key="1">
    <citation type="submission" date="2017-03" db="EMBL/GenBank/DDBJ databases">
        <title>Genomes of endolithic fungi from Antarctica.</title>
        <authorList>
            <person name="Coleine C."/>
            <person name="Masonjones S."/>
            <person name="Stajich J.E."/>
        </authorList>
    </citation>
    <scope>NUCLEOTIDE SEQUENCE [LARGE SCALE GENOMIC DNA]</scope>
    <source>
        <strain evidence="6">CCFEE 5527</strain>
    </source>
</reference>
<evidence type="ECO:0000256" key="1">
    <source>
        <dbReference type="ARBA" id="ARBA00022694"/>
    </source>
</evidence>
<organism evidence="5 6">
    <name type="scientific">Cryoendolithus antarcticus</name>
    <dbReference type="NCBI Taxonomy" id="1507870"/>
    <lineage>
        <taxon>Eukaryota</taxon>
        <taxon>Fungi</taxon>
        <taxon>Dikarya</taxon>
        <taxon>Ascomycota</taxon>
        <taxon>Pezizomycotina</taxon>
        <taxon>Dothideomycetes</taxon>
        <taxon>Dothideomycetidae</taxon>
        <taxon>Cladosporiales</taxon>
        <taxon>Cladosporiaceae</taxon>
        <taxon>Cryoendolithus</taxon>
    </lineage>
</organism>
<dbReference type="PANTHER" id="PTHR14742:SF0">
    <property type="entry name" value="RIBONUCLEASE P PROTEIN SUBUNIT P21"/>
    <property type="match status" value="1"/>
</dbReference>
<name>A0A1V8STG8_9PEZI</name>
<evidence type="ECO:0000313" key="6">
    <source>
        <dbReference type="Proteomes" id="UP000192596"/>
    </source>
</evidence>
<dbReference type="InParanoid" id="A0A1V8STG8"/>
<comment type="similarity">
    <text evidence="4">Belongs to the eukaryotic/archaeal RNase P protein component 4 family.</text>
</comment>
<evidence type="ECO:0000256" key="3">
    <source>
        <dbReference type="ARBA" id="ARBA00022833"/>
    </source>
</evidence>
<comment type="caution">
    <text evidence="5">The sequence shown here is derived from an EMBL/GenBank/DDBJ whole genome shotgun (WGS) entry which is preliminary data.</text>
</comment>
<sequence>MGKGKNSKGAVFKHGQARIDHLQRIAQYLIKQAHQINESALLRPADSISPPQSASDGIVSESDHAAAFTAPAPGTSSDPAVTGSAVTSEYHFPGLPNLYTSHLTSIARKTQIRLPPQVKHNICKRCSTPLLSHLTCTTRIENLSRDGGKPWADVQTCDCRACGSSRRVPVGAKRQLGKAERDALIKEADDGNVKPR</sequence>
<gene>
    <name evidence="5" type="ORF">B0A48_11865</name>
</gene>
<proteinExistence type="inferred from homology"/>
<protein>
    <recommendedName>
        <fullName evidence="7">Rpr2-domain-containing protein</fullName>
    </recommendedName>
</protein>
<keyword evidence="2" id="KW-0479">Metal-binding</keyword>
<dbReference type="Proteomes" id="UP000192596">
    <property type="component" value="Unassembled WGS sequence"/>
</dbReference>
<dbReference type="STRING" id="1507870.A0A1V8STG8"/>